<evidence type="ECO:0000256" key="1">
    <source>
        <dbReference type="ARBA" id="ARBA00022574"/>
    </source>
</evidence>
<protein>
    <recommendedName>
        <fullName evidence="3">RanBD1 domain-containing protein</fullName>
    </recommendedName>
</protein>
<dbReference type="Pfam" id="PF00638">
    <property type="entry name" value="Ran_BP1"/>
    <property type="match status" value="1"/>
</dbReference>
<evidence type="ECO:0000256" key="2">
    <source>
        <dbReference type="ARBA" id="ARBA00022737"/>
    </source>
</evidence>
<proteinExistence type="predicted"/>
<reference evidence="4" key="1">
    <citation type="submission" date="2023-05" db="EMBL/GenBank/DDBJ databases">
        <authorList>
            <person name="Huff M."/>
        </authorList>
    </citation>
    <scope>NUCLEOTIDE SEQUENCE</scope>
</reference>
<keyword evidence="1" id="KW-0853">WD repeat</keyword>
<sequence length="234" mass="26231">MYVMETRRASMTHGDTERVSVSHGMMLEDQVAYLLHRYLGNYIRGRNKEALKISVWRVYVDILTLESNTERLARRGLPQNSKIVATYTNSPDVLLWDVESQPNRHPVLGASASCPDLVLTGHQDNAEFALAMCPAEPFVLSGASDYVTGELNFRLYAPYSMLPTMTVQEHQGNDKSCVWHVADFADGALKEETFAIWFASVENCKSFKDKIEEITESLAKKTGDSEEDTTAANL</sequence>
<accession>A0AAD1Z4K7</accession>
<dbReference type="InterPro" id="IPR000156">
    <property type="entry name" value="Ran_bind_dom"/>
</dbReference>
<dbReference type="SUPFAM" id="SSF50729">
    <property type="entry name" value="PH domain-like"/>
    <property type="match status" value="1"/>
</dbReference>
<dbReference type="InterPro" id="IPR011993">
    <property type="entry name" value="PH-like_dom_sf"/>
</dbReference>
<dbReference type="PANTHER" id="PTHR22850">
    <property type="entry name" value="WD40 REPEAT FAMILY"/>
    <property type="match status" value="1"/>
</dbReference>
<dbReference type="AlphaFoldDB" id="A0AAD1Z4K7"/>
<keyword evidence="2" id="KW-0677">Repeat</keyword>
<evidence type="ECO:0000313" key="4">
    <source>
        <dbReference type="EMBL" id="CAI9761160.1"/>
    </source>
</evidence>
<dbReference type="PROSITE" id="PS50196">
    <property type="entry name" value="RANBD1"/>
    <property type="match status" value="1"/>
</dbReference>
<keyword evidence="5" id="KW-1185">Reference proteome</keyword>
<dbReference type="EMBL" id="OU503040">
    <property type="protein sequence ID" value="CAI9761160.1"/>
    <property type="molecule type" value="Genomic_DNA"/>
</dbReference>
<evidence type="ECO:0000313" key="5">
    <source>
        <dbReference type="Proteomes" id="UP000834106"/>
    </source>
</evidence>
<gene>
    <name evidence="4" type="ORF">FPE_LOCUS8590</name>
</gene>
<feature type="domain" description="RanBD1" evidence="3">
    <location>
        <begin position="153"/>
        <end position="220"/>
    </location>
</feature>
<evidence type="ECO:0000259" key="3">
    <source>
        <dbReference type="PROSITE" id="PS50196"/>
    </source>
</evidence>
<name>A0AAD1Z4K7_9LAMI</name>
<dbReference type="InterPro" id="IPR050459">
    <property type="entry name" value="WD_repeat_RBAP46/RBAP48/MSI1"/>
</dbReference>
<dbReference type="Gene3D" id="2.30.29.30">
    <property type="entry name" value="Pleckstrin-homology domain (PH domain)/Phosphotyrosine-binding domain (PTB)"/>
    <property type="match status" value="1"/>
</dbReference>
<dbReference type="Proteomes" id="UP000834106">
    <property type="component" value="Chromosome 5"/>
</dbReference>
<organism evidence="4 5">
    <name type="scientific">Fraxinus pennsylvanica</name>
    <dbReference type="NCBI Taxonomy" id="56036"/>
    <lineage>
        <taxon>Eukaryota</taxon>
        <taxon>Viridiplantae</taxon>
        <taxon>Streptophyta</taxon>
        <taxon>Embryophyta</taxon>
        <taxon>Tracheophyta</taxon>
        <taxon>Spermatophyta</taxon>
        <taxon>Magnoliopsida</taxon>
        <taxon>eudicotyledons</taxon>
        <taxon>Gunneridae</taxon>
        <taxon>Pentapetalae</taxon>
        <taxon>asterids</taxon>
        <taxon>lamiids</taxon>
        <taxon>Lamiales</taxon>
        <taxon>Oleaceae</taxon>
        <taxon>Oleeae</taxon>
        <taxon>Fraxinus</taxon>
    </lineage>
</organism>